<gene>
    <name evidence="2" type="ORF">MRZ06_00505</name>
</gene>
<keyword evidence="1" id="KW-0472">Membrane</keyword>
<name>A0ABY3ZUM3_9STAP</name>
<sequence>MSTNKKILSFVALVMAIIIIIGIWQMNYHYPELTKEEIKIIESQKYQSVESLNSQISHLNNDKIVSSITMTIDLGGKTIPLIILTGIRNDKSEGTYQTYIYLIPEGNGYKADVRKNGVYFNPNMKPVLDEFKFEDYIVKTYLGRKSDNLIGEGIRLMDDGDGLEFVIYPEKVVKK</sequence>
<evidence type="ECO:0000256" key="1">
    <source>
        <dbReference type="SAM" id="Phobius"/>
    </source>
</evidence>
<evidence type="ECO:0000313" key="2">
    <source>
        <dbReference type="EMBL" id="UOB20598.1"/>
    </source>
</evidence>
<proteinExistence type="predicted"/>
<dbReference type="Proteomes" id="UP000830343">
    <property type="component" value="Chromosome"/>
</dbReference>
<reference evidence="2" key="2">
    <citation type="submission" date="2022-04" db="EMBL/GenBank/DDBJ databases">
        <title>Antimicrobial genetic elements in methicillin-resistant Macrococcus armenti.</title>
        <authorList>
            <person name="Keller J.E."/>
            <person name="Schwendener S."/>
            <person name="Pantucek R."/>
            <person name="Perreten V."/>
        </authorList>
    </citation>
    <scope>NUCLEOTIDE SEQUENCE</scope>
    <source>
        <strain evidence="2">CCM 2609</strain>
    </source>
</reference>
<evidence type="ECO:0008006" key="4">
    <source>
        <dbReference type="Google" id="ProtNLM"/>
    </source>
</evidence>
<keyword evidence="1" id="KW-0812">Transmembrane</keyword>
<feature type="transmembrane region" description="Helical" evidence="1">
    <location>
        <begin position="7"/>
        <end position="26"/>
    </location>
</feature>
<keyword evidence="3" id="KW-1185">Reference proteome</keyword>
<accession>A0ABY3ZUM3</accession>
<dbReference type="RefSeq" id="WP_243365911.1">
    <property type="nucleotide sequence ID" value="NZ_CP094348.1"/>
</dbReference>
<evidence type="ECO:0000313" key="3">
    <source>
        <dbReference type="Proteomes" id="UP000830343"/>
    </source>
</evidence>
<reference evidence="2" key="1">
    <citation type="submission" date="2022-03" db="EMBL/GenBank/DDBJ databases">
        <authorList>
            <person name="Vrbovska V."/>
            <person name="Kovarovic V."/>
            <person name="Botka T."/>
            <person name="Pantucek R."/>
        </authorList>
    </citation>
    <scope>NUCLEOTIDE SEQUENCE</scope>
    <source>
        <strain evidence="2">CCM 2609</strain>
    </source>
</reference>
<protein>
    <recommendedName>
        <fullName evidence="4">DUF5067 domain-containing protein</fullName>
    </recommendedName>
</protein>
<keyword evidence="1" id="KW-1133">Transmembrane helix</keyword>
<dbReference type="EMBL" id="CP094348">
    <property type="protein sequence ID" value="UOB20598.1"/>
    <property type="molecule type" value="Genomic_DNA"/>
</dbReference>
<organism evidence="2 3">
    <name type="scientific">Macrococcus armenti</name>
    <dbReference type="NCBI Taxonomy" id="2875764"/>
    <lineage>
        <taxon>Bacteria</taxon>
        <taxon>Bacillati</taxon>
        <taxon>Bacillota</taxon>
        <taxon>Bacilli</taxon>
        <taxon>Bacillales</taxon>
        <taxon>Staphylococcaceae</taxon>
        <taxon>Macrococcus</taxon>
    </lineage>
</organism>